<feature type="domain" description="Enoyl reductase (ER)" evidence="1">
    <location>
        <begin position="16"/>
        <end position="308"/>
    </location>
</feature>
<dbReference type="InterPro" id="IPR020843">
    <property type="entry name" value="ER"/>
</dbReference>
<dbReference type="SUPFAM" id="SSF51735">
    <property type="entry name" value="NAD(P)-binding Rossmann-fold domains"/>
    <property type="match status" value="1"/>
</dbReference>
<proteinExistence type="predicted"/>
<dbReference type="Gene3D" id="3.40.50.720">
    <property type="entry name" value="NAD(P)-binding Rossmann-like Domain"/>
    <property type="match status" value="1"/>
</dbReference>
<accession>A0A0M2HMN6</accession>
<dbReference type="OrthoDB" id="3727682at2"/>
<dbReference type="Proteomes" id="UP000034098">
    <property type="component" value="Unassembled WGS sequence"/>
</dbReference>
<dbReference type="SUPFAM" id="SSF50129">
    <property type="entry name" value="GroES-like"/>
    <property type="match status" value="1"/>
</dbReference>
<keyword evidence="3" id="KW-1185">Reference proteome</keyword>
<dbReference type="PATRIC" id="fig|69370.6.peg.90"/>
<dbReference type="Pfam" id="PF13602">
    <property type="entry name" value="ADH_zinc_N_2"/>
    <property type="match status" value="1"/>
</dbReference>
<dbReference type="SMART" id="SM00829">
    <property type="entry name" value="PKS_ER"/>
    <property type="match status" value="1"/>
</dbReference>
<evidence type="ECO:0000259" key="1">
    <source>
        <dbReference type="SMART" id="SM00829"/>
    </source>
</evidence>
<dbReference type="Gene3D" id="3.90.180.10">
    <property type="entry name" value="Medium-chain alcohol dehydrogenases, catalytic domain"/>
    <property type="match status" value="1"/>
</dbReference>
<dbReference type="CDD" id="cd05289">
    <property type="entry name" value="MDR_like_2"/>
    <property type="match status" value="1"/>
</dbReference>
<reference evidence="2 3" key="1">
    <citation type="submission" date="2015-02" db="EMBL/GenBank/DDBJ databases">
        <title>Draft genome sequences of ten Microbacterium spp. with emphasis on heavy metal contaminated environments.</title>
        <authorList>
            <person name="Corretto E."/>
        </authorList>
    </citation>
    <scope>NUCLEOTIDE SEQUENCE [LARGE SCALE GENOMIC DNA]</scope>
    <source>
        <strain evidence="2 3">DSM 8608</strain>
    </source>
</reference>
<dbReference type="InterPro" id="IPR036291">
    <property type="entry name" value="NAD(P)-bd_dom_sf"/>
</dbReference>
<dbReference type="Pfam" id="PF08240">
    <property type="entry name" value="ADH_N"/>
    <property type="match status" value="1"/>
</dbReference>
<dbReference type="AlphaFoldDB" id="A0A0M2HMN6"/>
<gene>
    <name evidence="2" type="primary">qorA_1</name>
    <name evidence="2" type="ORF">RS82_00086</name>
</gene>
<protein>
    <submittedName>
        <fullName evidence="2">Quinone oxidoreductase 1</fullName>
        <ecNumber evidence="2">1.6.5.5</ecNumber>
    </submittedName>
</protein>
<sequence>MRAPTEAFTYRYTHYGDADVLKRHQYPMPAPGPGEVLVEVISTAINHMDAFLRNGKEDTWHDDPWPRSSGSDFAGIVRRCGPGVTALRVGANVVGHTRTGAHASHIVVPADQLVAKHVAIEWEVAGGLFLAGATALETLDDLRIGPSDTVVISAAAGGVGSIEAQVAKYRGARVIGTCGERNFDYLRQLGITPVRYGEGMAERIRRAAGAPVTAYIDNFGKDGREVAAALGVPPQCYRSSADRRQVELRLLRDDAESVSHATQVLQRVVDLAGAGAFRLLVSGLYPIEDIVDAFEDLAKLHARGKIVLATRPVTRARTLRAREVFERMP</sequence>
<dbReference type="InterPro" id="IPR052733">
    <property type="entry name" value="Chloroplast_QOR"/>
</dbReference>
<evidence type="ECO:0000313" key="2">
    <source>
        <dbReference type="EMBL" id="KJL45672.1"/>
    </source>
</evidence>
<evidence type="ECO:0000313" key="3">
    <source>
        <dbReference type="Proteomes" id="UP000034098"/>
    </source>
</evidence>
<dbReference type="GO" id="GO:0003960">
    <property type="term" value="F:quinone reductase (NADPH) activity"/>
    <property type="evidence" value="ECO:0007669"/>
    <property type="project" value="UniProtKB-EC"/>
</dbReference>
<name>A0A0M2HMN6_MICTR</name>
<dbReference type="PANTHER" id="PTHR44013:SF1">
    <property type="entry name" value="ZINC-TYPE ALCOHOL DEHYDROGENASE-LIKE PROTEIN C16A3.02C"/>
    <property type="match status" value="1"/>
</dbReference>
<dbReference type="InterPro" id="IPR011032">
    <property type="entry name" value="GroES-like_sf"/>
</dbReference>
<dbReference type="EC" id="1.6.5.5" evidence="2"/>
<organism evidence="2 3">
    <name type="scientific">Microbacterium trichothecenolyticum</name>
    <name type="common">Aureobacterium trichothecenolyticum</name>
    <dbReference type="NCBI Taxonomy" id="69370"/>
    <lineage>
        <taxon>Bacteria</taxon>
        <taxon>Bacillati</taxon>
        <taxon>Actinomycetota</taxon>
        <taxon>Actinomycetes</taxon>
        <taxon>Micrococcales</taxon>
        <taxon>Microbacteriaceae</taxon>
        <taxon>Microbacterium</taxon>
    </lineage>
</organism>
<dbReference type="InterPro" id="IPR013154">
    <property type="entry name" value="ADH-like_N"/>
</dbReference>
<dbReference type="PANTHER" id="PTHR44013">
    <property type="entry name" value="ZINC-TYPE ALCOHOL DEHYDROGENASE-LIKE PROTEIN C16A3.02C"/>
    <property type="match status" value="1"/>
</dbReference>
<keyword evidence="2" id="KW-0560">Oxidoreductase</keyword>
<comment type="caution">
    <text evidence="2">The sequence shown here is derived from an EMBL/GenBank/DDBJ whole genome shotgun (WGS) entry which is preliminary data.</text>
</comment>
<dbReference type="EMBL" id="JYJA01000013">
    <property type="protein sequence ID" value="KJL45672.1"/>
    <property type="molecule type" value="Genomic_DNA"/>
</dbReference>
<dbReference type="RefSeq" id="WP_045296133.1">
    <property type="nucleotide sequence ID" value="NZ_JYJA01000013.1"/>
</dbReference>